<dbReference type="EMBL" id="CAJVCH010333063">
    <property type="protein sequence ID" value="CAG7814991.1"/>
    <property type="molecule type" value="Genomic_DNA"/>
</dbReference>
<name>A0A8J2P462_9HEXA</name>
<proteinExistence type="predicted"/>
<keyword evidence="2" id="KW-1185">Reference proteome</keyword>
<dbReference type="AlphaFoldDB" id="A0A8J2P462"/>
<organism evidence="1 2">
    <name type="scientific">Allacma fusca</name>
    <dbReference type="NCBI Taxonomy" id="39272"/>
    <lineage>
        <taxon>Eukaryota</taxon>
        <taxon>Metazoa</taxon>
        <taxon>Ecdysozoa</taxon>
        <taxon>Arthropoda</taxon>
        <taxon>Hexapoda</taxon>
        <taxon>Collembola</taxon>
        <taxon>Symphypleona</taxon>
        <taxon>Sminthuridae</taxon>
        <taxon>Allacma</taxon>
    </lineage>
</organism>
<gene>
    <name evidence="1" type="ORF">AFUS01_LOCUS25697</name>
</gene>
<evidence type="ECO:0000313" key="1">
    <source>
        <dbReference type="EMBL" id="CAG7814991.1"/>
    </source>
</evidence>
<comment type="caution">
    <text evidence="1">The sequence shown here is derived from an EMBL/GenBank/DDBJ whole genome shotgun (WGS) entry which is preliminary data.</text>
</comment>
<accession>A0A8J2P462</accession>
<feature type="non-terminal residue" evidence="1">
    <location>
        <position position="1"/>
    </location>
</feature>
<protein>
    <submittedName>
        <fullName evidence="1">Uncharacterized protein</fullName>
    </submittedName>
</protein>
<evidence type="ECO:0000313" key="2">
    <source>
        <dbReference type="Proteomes" id="UP000708208"/>
    </source>
</evidence>
<dbReference type="Proteomes" id="UP000708208">
    <property type="component" value="Unassembled WGS sequence"/>
</dbReference>
<sequence>RDYNKIVKNGFMDERTDEGVVCQLMTLNPSAAN</sequence>
<reference evidence="1" key="1">
    <citation type="submission" date="2021-06" db="EMBL/GenBank/DDBJ databases">
        <authorList>
            <person name="Hodson N. C."/>
            <person name="Mongue J. A."/>
            <person name="Jaron S. K."/>
        </authorList>
    </citation>
    <scope>NUCLEOTIDE SEQUENCE</scope>
</reference>